<accession>A0A915HZJ3</accession>
<dbReference type="PANTHER" id="PTHR12479">
    <property type="entry name" value="LYSOSOMAL-ASSOCIATED TRANSMEMBRANE PROTEIN"/>
    <property type="match status" value="1"/>
</dbReference>
<feature type="transmembrane region" description="Helical" evidence="5">
    <location>
        <begin position="112"/>
        <end position="138"/>
    </location>
</feature>
<proteinExistence type="predicted"/>
<dbReference type="PANTHER" id="PTHR12479:SF10">
    <property type="entry name" value="LYSOSOMAL-ASSOCIATED TRANSMEMBRANE PROTEIN"/>
    <property type="match status" value="1"/>
</dbReference>
<keyword evidence="4 5" id="KW-0472">Membrane</keyword>
<reference evidence="7" key="1">
    <citation type="submission" date="2022-11" db="UniProtKB">
        <authorList>
            <consortium name="WormBaseParasite"/>
        </authorList>
    </citation>
    <scope>IDENTIFICATION</scope>
</reference>
<organism evidence="6 7">
    <name type="scientific">Romanomermis culicivorax</name>
    <name type="common">Nematode worm</name>
    <dbReference type="NCBI Taxonomy" id="13658"/>
    <lineage>
        <taxon>Eukaryota</taxon>
        <taxon>Metazoa</taxon>
        <taxon>Ecdysozoa</taxon>
        <taxon>Nematoda</taxon>
        <taxon>Enoplea</taxon>
        <taxon>Dorylaimia</taxon>
        <taxon>Mermithida</taxon>
        <taxon>Mermithoidea</taxon>
        <taxon>Mermithidae</taxon>
        <taxon>Romanomermis</taxon>
    </lineage>
</organism>
<evidence type="ECO:0000256" key="1">
    <source>
        <dbReference type="ARBA" id="ARBA00004127"/>
    </source>
</evidence>
<protein>
    <submittedName>
        <fullName evidence="7">Uncharacterized protein</fullName>
    </submittedName>
</protein>
<feature type="transmembrane region" description="Helical" evidence="5">
    <location>
        <begin position="29"/>
        <end position="48"/>
    </location>
</feature>
<evidence type="ECO:0000313" key="6">
    <source>
        <dbReference type="Proteomes" id="UP000887565"/>
    </source>
</evidence>
<dbReference type="AlphaFoldDB" id="A0A915HZJ3"/>
<dbReference type="GO" id="GO:0012505">
    <property type="term" value="C:endomembrane system"/>
    <property type="evidence" value="ECO:0007669"/>
    <property type="project" value="UniProtKB-SubCell"/>
</dbReference>
<feature type="transmembrane region" description="Helical" evidence="5">
    <location>
        <begin position="158"/>
        <end position="180"/>
    </location>
</feature>
<comment type="subcellular location">
    <subcellularLocation>
        <location evidence="1">Endomembrane system</location>
        <topology evidence="1">Multi-pass membrane protein</topology>
    </subcellularLocation>
</comment>
<evidence type="ECO:0000313" key="7">
    <source>
        <dbReference type="WBParaSite" id="nRc.2.0.1.t07276-RA"/>
    </source>
</evidence>
<evidence type="ECO:0000256" key="5">
    <source>
        <dbReference type="SAM" id="Phobius"/>
    </source>
</evidence>
<keyword evidence="3 5" id="KW-1133">Transmembrane helix</keyword>
<dbReference type="InterPro" id="IPR051115">
    <property type="entry name" value="LAPTM_transporter"/>
</dbReference>
<dbReference type="GO" id="GO:0005765">
    <property type="term" value="C:lysosomal membrane"/>
    <property type="evidence" value="ECO:0007669"/>
    <property type="project" value="TreeGrafter"/>
</dbReference>
<name>A0A915HZJ3_ROMCU</name>
<evidence type="ECO:0000256" key="4">
    <source>
        <dbReference type="ARBA" id="ARBA00023136"/>
    </source>
</evidence>
<feature type="transmembrane region" description="Helical" evidence="5">
    <location>
        <begin position="60"/>
        <end position="77"/>
    </location>
</feature>
<dbReference type="WBParaSite" id="nRc.2.0.1.t07276-RA">
    <property type="protein sequence ID" value="nRc.2.0.1.t07276-RA"/>
    <property type="gene ID" value="nRc.2.0.1.g07276"/>
</dbReference>
<keyword evidence="2 5" id="KW-0812">Transmembrane</keyword>
<evidence type="ECO:0000256" key="3">
    <source>
        <dbReference type="ARBA" id="ARBA00022989"/>
    </source>
</evidence>
<dbReference type="Proteomes" id="UP000887565">
    <property type="component" value="Unplaced"/>
</dbReference>
<evidence type="ECO:0000256" key="2">
    <source>
        <dbReference type="ARBA" id="ARBA00022692"/>
    </source>
</evidence>
<keyword evidence="6" id="KW-1185">Reference proteome</keyword>
<sequence>MDSLDYLNSTYTRRYKCCRGQMHVENGALVVATLELFLDCSIFLVLIADVSYGSVRMAGATFLIVMTLCLIHGGYILELYKKVAGLRSGGFTAGLIFYAQRRQKPLALVPHICAQIFVLIASLLVLLFCMAILALNYFTVGKESPSELYIFDPTDFRTLFSLFASCLAAVVQMWFLNIVVKLYRFLKAKNRYYRFLGRASIVGGSILDQQVFLEG</sequence>